<accession>A0A444DKY2</accession>
<gene>
    <name evidence="1" type="ORF">BHM03_00012941</name>
</gene>
<sequence>MRPWQSRKHELMHTPEMGMQCDGPTQLPNLIKRHSPPCPATYCLYPRPRVRIRIRCIWMITTPAAYIDRAIPLRRLAPASNRSVSAASACASASASLSPSSNTNSSRGYGSWVGGCKREITLAFPTHRMFSHWTVPPSPTRHARLMDYNIWQCLDGMR</sequence>
<evidence type="ECO:0000313" key="1">
    <source>
        <dbReference type="EMBL" id="RZR72371.1"/>
    </source>
</evidence>
<dbReference type="AlphaFoldDB" id="A0A444DKY2"/>
<reference evidence="1" key="1">
    <citation type="journal article" date="2018" name="Data Brief">
        <title>Genome sequence data from 17 accessions of Ensete ventricosum, a staple food crop for millions in Ethiopia.</title>
        <authorList>
            <person name="Yemataw Z."/>
            <person name="Muzemil S."/>
            <person name="Ambachew D."/>
            <person name="Tripathi L."/>
            <person name="Tesfaye K."/>
            <person name="Chala A."/>
            <person name="Farbos A."/>
            <person name="O'Neill P."/>
            <person name="Moore K."/>
            <person name="Grant M."/>
            <person name="Studholme D.J."/>
        </authorList>
    </citation>
    <scope>NUCLEOTIDE SEQUENCE [LARGE SCALE GENOMIC DNA]</scope>
    <source>
        <tissue evidence="1">Leaf</tissue>
    </source>
</reference>
<dbReference type="Proteomes" id="UP000290560">
    <property type="component" value="Unassembled WGS sequence"/>
</dbReference>
<organism evidence="1">
    <name type="scientific">Ensete ventricosum</name>
    <name type="common">Abyssinian banana</name>
    <name type="synonym">Musa ensete</name>
    <dbReference type="NCBI Taxonomy" id="4639"/>
    <lineage>
        <taxon>Eukaryota</taxon>
        <taxon>Viridiplantae</taxon>
        <taxon>Streptophyta</taxon>
        <taxon>Embryophyta</taxon>
        <taxon>Tracheophyta</taxon>
        <taxon>Spermatophyta</taxon>
        <taxon>Magnoliopsida</taxon>
        <taxon>Liliopsida</taxon>
        <taxon>Zingiberales</taxon>
        <taxon>Musaceae</taxon>
        <taxon>Ensete</taxon>
    </lineage>
</organism>
<dbReference type="EMBL" id="KV875673">
    <property type="protein sequence ID" value="RZR72371.1"/>
    <property type="molecule type" value="Genomic_DNA"/>
</dbReference>
<protein>
    <submittedName>
        <fullName evidence="1">Uncharacterized protein</fullName>
    </submittedName>
</protein>
<name>A0A444DKY2_ENSVE</name>
<proteinExistence type="predicted"/>